<dbReference type="InterPro" id="IPR050708">
    <property type="entry name" value="T6SS_VgrG/RHS"/>
</dbReference>
<dbReference type="RefSeq" id="WP_105355358.1">
    <property type="nucleotide sequence ID" value="NZ_PUIA01000050.1"/>
</dbReference>
<dbReference type="PRINTS" id="PR00394">
    <property type="entry name" value="RHSPROTEIN"/>
</dbReference>
<feature type="transmembrane region" description="Helical" evidence="2">
    <location>
        <begin position="225"/>
        <end position="247"/>
    </location>
</feature>
<keyword evidence="2" id="KW-0472">Membrane</keyword>
<evidence type="ECO:0008006" key="5">
    <source>
        <dbReference type="Google" id="ProtNLM"/>
    </source>
</evidence>
<dbReference type="InterPro" id="IPR022385">
    <property type="entry name" value="Rhs_assc_core"/>
</dbReference>
<evidence type="ECO:0000313" key="4">
    <source>
        <dbReference type="Proteomes" id="UP000240009"/>
    </source>
</evidence>
<comment type="caution">
    <text evidence="3">The sequence shown here is derived from an EMBL/GenBank/DDBJ whole genome shotgun (WGS) entry which is preliminary data.</text>
</comment>
<dbReference type="EMBL" id="PUIA01000050">
    <property type="protein sequence ID" value="PQO28401.1"/>
    <property type="molecule type" value="Genomic_DNA"/>
</dbReference>
<keyword evidence="2" id="KW-1133">Transmembrane helix</keyword>
<dbReference type="PANTHER" id="PTHR32305:SF15">
    <property type="entry name" value="PROTEIN RHSA-RELATED"/>
    <property type="match status" value="1"/>
</dbReference>
<name>A0A2S8F8C2_9BACT</name>
<dbReference type="Gene3D" id="2.180.10.10">
    <property type="entry name" value="RHS repeat-associated core"/>
    <property type="match status" value="1"/>
</dbReference>
<dbReference type="NCBIfam" id="TIGR03696">
    <property type="entry name" value="Rhs_assc_core"/>
    <property type="match status" value="1"/>
</dbReference>
<proteinExistence type="predicted"/>
<feature type="transmembrane region" description="Helical" evidence="2">
    <location>
        <begin position="293"/>
        <end position="313"/>
    </location>
</feature>
<accession>A0A2S8F8C2</accession>
<dbReference type="Proteomes" id="UP000240009">
    <property type="component" value="Unassembled WGS sequence"/>
</dbReference>
<evidence type="ECO:0000313" key="3">
    <source>
        <dbReference type="EMBL" id="PQO28401.1"/>
    </source>
</evidence>
<feature type="transmembrane region" description="Helical" evidence="2">
    <location>
        <begin position="259"/>
        <end position="287"/>
    </location>
</feature>
<evidence type="ECO:0000256" key="2">
    <source>
        <dbReference type="SAM" id="Phobius"/>
    </source>
</evidence>
<keyword evidence="2" id="KW-0812">Transmembrane</keyword>
<protein>
    <recommendedName>
        <fullName evidence="5">RHS repeat-associated core domain-containing protein</fullName>
    </recommendedName>
</protein>
<organism evidence="3 4">
    <name type="scientific">Blastopirellula marina</name>
    <dbReference type="NCBI Taxonomy" id="124"/>
    <lineage>
        <taxon>Bacteria</taxon>
        <taxon>Pseudomonadati</taxon>
        <taxon>Planctomycetota</taxon>
        <taxon>Planctomycetia</taxon>
        <taxon>Pirellulales</taxon>
        <taxon>Pirellulaceae</taxon>
        <taxon>Blastopirellula</taxon>
    </lineage>
</organism>
<dbReference type="AlphaFoldDB" id="A0A2S8F8C2"/>
<evidence type="ECO:0000256" key="1">
    <source>
        <dbReference type="SAM" id="MobiDB-lite"/>
    </source>
</evidence>
<gene>
    <name evidence="3" type="ORF">C5Y96_16065</name>
</gene>
<reference evidence="3 4" key="1">
    <citation type="submission" date="2018-02" db="EMBL/GenBank/DDBJ databases">
        <title>Comparative genomes isolates from brazilian mangrove.</title>
        <authorList>
            <person name="Araujo J.E."/>
            <person name="Taketani R.G."/>
            <person name="Silva M.C.P."/>
            <person name="Loureco M.V."/>
            <person name="Andreote F.D."/>
        </authorList>
    </citation>
    <scope>NUCLEOTIDE SEQUENCE [LARGE SCALE GENOMIC DNA]</scope>
    <source>
        <strain evidence="3 4">HEX-2 MGV</strain>
    </source>
</reference>
<sequence length="542" mass="57536">MYDQAGNLTVQPQPDLPSQSMEIRYDAWNRPAYIKSGDDQVLLEYDGFGRILAKHSNIPGTSDSRFTRYTYSPDWQLLEEDVLDYDASAVLDSHRYEYIWGVRGPNDLVCREKYDSDDTLLERQYALSDINGNVVGVVPDAQATLDQLITYDPYGTPSGEEGFQHLFGGYYYDSTTGLYLVRNRVYHPKLGRWLTKDPLGMVDGPNLYEYCAGDPVNLVDPSGEAIPLLVILGGMALFGAVAGGTSYTVTTDEFRAEEFALFTAGGAVAGGLGGAAFFGAAFGLSALGFTATYSGLLAGGISGGVGGFSGGFVTTTGMHRFAGDDWGTSLQAGIYGGIYEGAIGTAGGLAGGAVLARYGAGFLSTIASGSAGGIVSGGISGYAENGTFSGTVMGALRGSAMGASFAFGGRVTGKLAGRIKPLPRQPAGLEPRNTATGKLMIGTRAVNESVRVLPRSAIVRWLVAKGVLAGRVTNWPRKLPLHGNIAHHQKPVSLGGADVHWTFPFGRRVYRWGNMEAVSPSVHKQSHPLPPRQSPETGVLYY</sequence>
<dbReference type="PANTHER" id="PTHR32305">
    <property type="match status" value="1"/>
</dbReference>
<feature type="region of interest" description="Disordered" evidence="1">
    <location>
        <begin position="520"/>
        <end position="542"/>
    </location>
</feature>
<dbReference type="OrthoDB" id="291501at2"/>